<protein>
    <submittedName>
        <fullName evidence="5">ABC transporter substrate-binding protein</fullName>
    </submittedName>
</protein>
<evidence type="ECO:0000313" key="6">
    <source>
        <dbReference type="Proteomes" id="UP001299068"/>
    </source>
</evidence>
<proteinExistence type="inferred from homology"/>
<evidence type="ECO:0000256" key="2">
    <source>
        <dbReference type="ARBA" id="ARBA00010742"/>
    </source>
</evidence>
<evidence type="ECO:0000313" key="5">
    <source>
        <dbReference type="EMBL" id="MBY0756883.1"/>
    </source>
</evidence>
<comment type="similarity">
    <text evidence="2">Belongs to the bacterial solute-binding protein SsuA/TauA family.</text>
</comment>
<evidence type="ECO:0000256" key="3">
    <source>
        <dbReference type="ARBA" id="ARBA00022729"/>
    </source>
</evidence>
<dbReference type="PANTHER" id="PTHR30024:SF47">
    <property type="entry name" value="TAURINE-BINDING PERIPLASMIC PROTEIN"/>
    <property type="match status" value="1"/>
</dbReference>
<sequence length="278" mass="32331">MSVINITLIKKNPLCIPTIMASKMGIFKKHNIEVNLELPEDFDFGGKKPFLEGKSHAMMGDITFFFYMLKRGKDAVITANLTRTISFLVRKDAPKDLRGLRVGVNRSGLFKLFLENDLKNKLEDVKITWINNTYERIKAIDNGEIDALVAIEPFIGELVDKGYQKVWSLRESEKNLVMWCFEEEFYRENKEAVKSFHKALEEAKVIFNESSKEEKVKIAIDYAGYSLNAAKRLEGFTFEKGEVYREEDFNLCQEWMYREGDIDRLYSPKDLIIKDTFI</sequence>
<comment type="caution">
    <text evidence="5">The sequence shown here is derived from an EMBL/GenBank/DDBJ whole genome shotgun (WGS) entry which is preliminary data.</text>
</comment>
<dbReference type="SUPFAM" id="SSF53850">
    <property type="entry name" value="Periplasmic binding protein-like II"/>
    <property type="match status" value="1"/>
</dbReference>
<dbReference type="RefSeq" id="WP_221862093.1">
    <property type="nucleotide sequence ID" value="NZ_JAIKTU010000014.1"/>
</dbReference>
<dbReference type="InterPro" id="IPR015168">
    <property type="entry name" value="SsuA/THI5"/>
</dbReference>
<reference evidence="5 6" key="1">
    <citation type="journal article" date="2021" name="Cell Host Microbe">
        <title>in vivo commensal control of Clostridioides difficile virulence.</title>
        <authorList>
            <person name="Girinathan B.P."/>
            <person name="Dibenedetto N."/>
            <person name="Worley J.N."/>
            <person name="Peltier J."/>
            <person name="Arrieta-Ortiz M.L."/>
            <person name="Rupa Christinal Immanuel S."/>
            <person name="Lavin R."/>
            <person name="Delaney M.L."/>
            <person name="Cummins C."/>
            <person name="Hoffmann M."/>
            <person name="Luo Y."/>
            <person name="Gonzalez-Escalona N."/>
            <person name="Allard M."/>
            <person name="Onderdonk A.B."/>
            <person name="Gerber G.K."/>
            <person name="Sonenshein A.L."/>
            <person name="Baliga N."/>
            <person name="Dupuy B."/>
            <person name="Bry L."/>
        </authorList>
    </citation>
    <scope>NUCLEOTIDE SEQUENCE [LARGE SCALE GENOMIC DNA]</scope>
    <source>
        <strain evidence="5 6">DSM 599</strain>
    </source>
</reference>
<dbReference type="Gene3D" id="3.40.190.10">
    <property type="entry name" value="Periplasmic binding protein-like II"/>
    <property type="match status" value="2"/>
</dbReference>
<dbReference type="EMBL" id="JAIKTU010000014">
    <property type="protein sequence ID" value="MBY0756883.1"/>
    <property type="molecule type" value="Genomic_DNA"/>
</dbReference>
<dbReference type="Pfam" id="PF09084">
    <property type="entry name" value="NMT1"/>
    <property type="match status" value="1"/>
</dbReference>
<feature type="domain" description="SsuA/THI5-like" evidence="4">
    <location>
        <begin position="13"/>
        <end position="203"/>
    </location>
</feature>
<evidence type="ECO:0000256" key="1">
    <source>
        <dbReference type="ARBA" id="ARBA00004418"/>
    </source>
</evidence>
<dbReference type="Proteomes" id="UP001299068">
    <property type="component" value="Unassembled WGS sequence"/>
</dbReference>
<gene>
    <name evidence="5" type="ORF">K5V21_15670</name>
</gene>
<dbReference type="PANTHER" id="PTHR30024">
    <property type="entry name" value="ALIPHATIC SULFONATES-BINDING PROTEIN-RELATED"/>
    <property type="match status" value="1"/>
</dbReference>
<keyword evidence="3" id="KW-0732">Signal</keyword>
<name>A0ABS7L1D8_CLOSR</name>
<evidence type="ECO:0000259" key="4">
    <source>
        <dbReference type="Pfam" id="PF09084"/>
    </source>
</evidence>
<keyword evidence="6" id="KW-1185">Reference proteome</keyword>
<accession>A0ABS7L1D8</accession>
<comment type="subcellular location">
    <subcellularLocation>
        <location evidence="1">Periplasm</location>
    </subcellularLocation>
</comment>
<organism evidence="5 6">
    <name type="scientific">Clostridium sardiniense</name>
    <name type="common">Clostridium absonum</name>
    <dbReference type="NCBI Taxonomy" id="29369"/>
    <lineage>
        <taxon>Bacteria</taxon>
        <taxon>Bacillati</taxon>
        <taxon>Bacillota</taxon>
        <taxon>Clostridia</taxon>
        <taxon>Eubacteriales</taxon>
        <taxon>Clostridiaceae</taxon>
        <taxon>Clostridium</taxon>
    </lineage>
</organism>